<proteinExistence type="inferred from homology"/>
<dbReference type="AlphaFoldDB" id="A0A7X0IKS4"/>
<dbReference type="GO" id="GO:0004311">
    <property type="term" value="F:geranylgeranyl diphosphate synthase activity"/>
    <property type="evidence" value="ECO:0007669"/>
    <property type="project" value="UniProtKB-EC"/>
</dbReference>
<dbReference type="PANTHER" id="PTHR12001">
    <property type="entry name" value="GERANYLGERANYL PYROPHOSPHATE SYNTHASE"/>
    <property type="match status" value="1"/>
</dbReference>
<dbReference type="InterPro" id="IPR000092">
    <property type="entry name" value="Polyprenyl_synt"/>
</dbReference>
<comment type="caution">
    <text evidence="4">The sequence shown here is derived from an EMBL/GenBank/DDBJ whole genome shotgun (WGS) entry which is preliminary data.</text>
</comment>
<keyword evidence="3 4" id="KW-0808">Transferase</keyword>
<dbReference type="EMBL" id="JACHIU010000001">
    <property type="protein sequence ID" value="MBB6476753.1"/>
    <property type="molecule type" value="Genomic_DNA"/>
</dbReference>
<dbReference type="SFLD" id="SFLDS00005">
    <property type="entry name" value="Isoprenoid_Synthase_Type_I"/>
    <property type="match status" value="1"/>
</dbReference>
<dbReference type="GO" id="GO:0008299">
    <property type="term" value="P:isoprenoid biosynthetic process"/>
    <property type="evidence" value="ECO:0007669"/>
    <property type="project" value="InterPro"/>
</dbReference>
<dbReference type="CDD" id="cd00685">
    <property type="entry name" value="Trans_IPPS_HT"/>
    <property type="match status" value="1"/>
</dbReference>
<evidence type="ECO:0000313" key="4">
    <source>
        <dbReference type="EMBL" id="MBB6476753.1"/>
    </source>
</evidence>
<evidence type="ECO:0000256" key="3">
    <source>
        <dbReference type="RuleBase" id="RU004466"/>
    </source>
</evidence>
<dbReference type="GO" id="GO:0004337">
    <property type="term" value="F:(2E,6E)-farnesyl diphosphate synthase activity"/>
    <property type="evidence" value="ECO:0007669"/>
    <property type="project" value="UniProtKB-EC"/>
</dbReference>
<dbReference type="EC" id="2.5.1.10" evidence="4"/>
<keyword evidence="2" id="KW-0460">Magnesium</keyword>
<protein>
    <submittedName>
        <fullName evidence="4">Geranylgeranyl diphosphate synthase type I</fullName>
        <ecNumber evidence="4">2.5.1.1</ecNumber>
        <ecNumber evidence="4">2.5.1.10</ecNumber>
        <ecNumber evidence="4">2.5.1.29</ecNumber>
    </submittedName>
</protein>
<dbReference type="RefSeq" id="WP_184986998.1">
    <property type="nucleotide sequence ID" value="NZ_BAAALO010000021.1"/>
</dbReference>
<organism evidence="4 5">
    <name type="scientific">Sphaerisporangium rubeum</name>
    <dbReference type="NCBI Taxonomy" id="321317"/>
    <lineage>
        <taxon>Bacteria</taxon>
        <taxon>Bacillati</taxon>
        <taxon>Actinomycetota</taxon>
        <taxon>Actinomycetes</taxon>
        <taxon>Streptosporangiales</taxon>
        <taxon>Streptosporangiaceae</taxon>
        <taxon>Sphaerisporangium</taxon>
    </lineage>
</organism>
<accession>A0A7X0IKS4</accession>
<dbReference type="PANTHER" id="PTHR12001:SF86">
    <property type="entry name" value="GERANYLGERANYL DIPHOSPHATE SYNTHASE"/>
    <property type="match status" value="1"/>
</dbReference>
<dbReference type="GO" id="GO:0046872">
    <property type="term" value="F:metal ion binding"/>
    <property type="evidence" value="ECO:0007669"/>
    <property type="project" value="UniProtKB-KW"/>
</dbReference>
<evidence type="ECO:0000256" key="1">
    <source>
        <dbReference type="ARBA" id="ARBA00022723"/>
    </source>
</evidence>
<keyword evidence="1" id="KW-0479">Metal-binding</keyword>
<dbReference type="SFLD" id="SFLDG01017">
    <property type="entry name" value="Polyprenyl_Transferase_Like"/>
    <property type="match status" value="1"/>
</dbReference>
<sequence length="324" mass="34717">MPDGYAALLNEEFERRWLSGDRILDAVCRHALAPGGKLMRPVLLLDSAVAVGGRVASVLPAAVGTECGHVASLVHDDIIDGDETRRGRPAVHSAYGMDQAIVAGDALIFFLFQCLADCRRTGVPEDRIVAALDVVARAGYDLCRGQSLESELRGDVSCSVDTYLTMIRLKTAALFRASCESGAILGQGTREWIGALARYGDHLGTAFQIHDDLLAYTSDAATTGKAAASDVRNRRLTLPVILAYQSADAADRARIEDIMAGAVAVEDAYTTMGEIIERTQAVPASRAMAWRNAEAAHDDLAVLPPSPSRTRLARLATLAVDRDR</sequence>
<evidence type="ECO:0000313" key="5">
    <source>
        <dbReference type="Proteomes" id="UP000555564"/>
    </source>
</evidence>
<dbReference type="Gene3D" id="1.10.600.10">
    <property type="entry name" value="Farnesyl Diphosphate Synthase"/>
    <property type="match status" value="1"/>
</dbReference>
<dbReference type="Proteomes" id="UP000555564">
    <property type="component" value="Unassembled WGS sequence"/>
</dbReference>
<reference evidence="4 5" key="1">
    <citation type="submission" date="2020-08" db="EMBL/GenBank/DDBJ databases">
        <title>Sequencing the genomes of 1000 actinobacteria strains.</title>
        <authorList>
            <person name="Klenk H.-P."/>
        </authorList>
    </citation>
    <scope>NUCLEOTIDE SEQUENCE [LARGE SCALE GENOMIC DNA]</scope>
    <source>
        <strain evidence="4 5">DSM 44936</strain>
    </source>
</reference>
<dbReference type="EC" id="2.5.1.1" evidence="4"/>
<dbReference type="SUPFAM" id="SSF48576">
    <property type="entry name" value="Terpenoid synthases"/>
    <property type="match status" value="1"/>
</dbReference>
<dbReference type="InterPro" id="IPR033749">
    <property type="entry name" value="Polyprenyl_synt_CS"/>
</dbReference>
<comment type="similarity">
    <text evidence="3">Belongs to the FPP/GGPP synthase family.</text>
</comment>
<gene>
    <name evidence="4" type="ORF">BJ992_006184</name>
</gene>
<dbReference type="PROSITE" id="PS00723">
    <property type="entry name" value="POLYPRENYL_SYNTHASE_1"/>
    <property type="match status" value="1"/>
</dbReference>
<keyword evidence="5" id="KW-1185">Reference proteome</keyword>
<dbReference type="EC" id="2.5.1.29" evidence="4"/>
<dbReference type="GO" id="GO:0004161">
    <property type="term" value="F:dimethylallyltranstransferase activity"/>
    <property type="evidence" value="ECO:0007669"/>
    <property type="project" value="UniProtKB-EC"/>
</dbReference>
<name>A0A7X0IKS4_9ACTN</name>
<dbReference type="Pfam" id="PF00348">
    <property type="entry name" value="polyprenyl_synt"/>
    <property type="match status" value="1"/>
</dbReference>
<evidence type="ECO:0000256" key="2">
    <source>
        <dbReference type="ARBA" id="ARBA00022842"/>
    </source>
</evidence>
<dbReference type="InterPro" id="IPR008949">
    <property type="entry name" value="Isoprenoid_synthase_dom_sf"/>
</dbReference>